<keyword evidence="10" id="KW-0175">Coiled coil</keyword>
<evidence type="ECO:0000256" key="4">
    <source>
        <dbReference type="ARBA" id="ARBA00022499"/>
    </source>
</evidence>
<evidence type="ECO:0000256" key="8">
    <source>
        <dbReference type="ARBA" id="ARBA00023163"/>
    </source>
</evidence>
<evidence type="ECO:0000256" key="7">
    <source>
        <dbReference type="ARBA" id="ARBA00023015"/>
    </source>
</evidence>
<dbReference type="PANTHER" id="PTHR31169">
    <property type="entry name" value="OS05G0300700 PROTEIN"/>
    <property type="match status" value="1"/>
</dbReference>
<evidence type="ECO:0000256" key="6">
    <source>
        <dbReference type="ARBA" id="ARBA00022843"/>
    </source>
</evidence>
<evidence type="ECO:0000313" key="14">
    <source>
        <dbReference type="Proteomes" id="UP000826271"/>
    </source>
</evidence>
<evidence type="ECO:0000256" key="10">
    <source>
        <dbReference type="SAM" id="Coils"/>
    </source>
</evidence>
<dbReference type="InterPro" id="IPR040221">
    <property type="entry name" value="CDCA7/CDA7L"/>
</dbReference>
<evidence type="ECO:0000256" key="3">
    <source>
        <dbReference type="ARBA" id="ARBA00022490"/>
    </source>
</evidence>
<keyword evidence="14" id="KW-1185">Reference proteome</keyword>
<dbReference type="GO" id="GO:0005634">
    <property type="term" value="C:nucleus"/>
    <property type="evidence" value="ECO:0007669"/>
    <property type="project" value="UniProtKB-SubCell"/>
</dbReference>
<dbReference type="PANTHER" id="PTHR31169:SF8">
    <property type="entry name" value="ZINC-FINGER DOMAIN OF MONOAMINE-OXIDASE A REPRESSOR R1 PROTEIN"/>
    <property type="match status" value="1"/>
</dbReference>
<feature type="region of interest" description="Disordered" evidence="11">
    <location>
        <begin position="159"/>
        <end position="229"/>
    </location>
</feature>
<keyword evidence="6" id="KW-0832">Ubl conjugation</keyword>
<evidence type="ECO:0000256" key="5">
    <source>
        <dbReference type="ARBA" id="ARBA00022553"/>
    </source>
</evidence>
<dbReference type="EMBL" id="WHWC01000011">
    <property type="protein sequence ID" value="KAG8373717.1"/>
    <property type="molecule type" value="Genomic_DNA"/>
</dbReference>
<feature type="compositionally biased region" description="Basic and acidic residues" evidence="11">
    <location>
        <begin position="210"/>
        <end position="229"/>
    </location>
</feature>
<dbReference type="Proteomes" id="UP000826271">
    <property type="component" value="Unassembled WGS sequence"/>
</dbReference>
<feature type="coiled-coil region" evidence="10">
    <location>
        <begin position="434"/>
        <end position="461"/>
    </location>
</feature>
<feature type="region of interest" description="Disordered" evidence="11">
    <location>
        <begin position="1"/>
        <end position="31"/>
    </location>
</feature>
<dbReference type="GO" id="GO:0006355">
    <property type="term" value="P:regulation of DNA-templated transcription"/>
    <property type="evidence" value="ECO:0007669"/>
    <property type="project" value="InterPro"/>
</dbReference>
<dbReference type="InterPro" id="IPR018866">
    <property type="entry name" value="Znf-4CXXC_R1"/>
</dbReference>
<proteinExistence type="predicted"/>
<evidence type="ECO:0000256" key="11">
    <source>
        <dbReference type="SAM" id="MobiDB-lite"/>
    </source>
</evidence>
<accession>A0AAV6WZU2</accession>
<feature type="region of interest" description="Disordered" evidence="11">
    <location>
        <begin position="234"/>
        <end position="253"/>
    </location>
</feature>
<dbReference type="Pfam" id="PF10497">
    <property type="entry name" value="zf-4CXXC_R1"/>
    <property type="match status" value="1"/>
</dbReference>
<comment type="caution">
    <text evidence="13">The sequence shown here is derived from an EMBL/GenBank/DDBJ whole genome shotgun (WGS) entry which is preliminary data.</text>
</comment>
<keyword evidence="7" id="KW-0805">Transcription regulation</keyword>
<keyword evidence="3" id="KW-0963">Cytoplasm</keyword>
<comment type="subcellular location">
    <subcellularLocation>
        <location evidence="2">Cytoplasm</location>
    </subcellularLocation>
    <subcellularLocation>
        <location evidence="1">Nucleus</location>
    </subcellularLocation>
</comment>
<dbReference type="AlphaFoldDB" id="A0AAV6WZU2"/>
<organism evidence="13 14">
    <name type="scientific">Buddleja alternifolia</name>
    <dbReference type="NCBI Taxonomy" id="168488"/>
    <lineage>
        <taxon>Eukaryota</taxon>
        <taxon>Viridiplantae</taxon>
        <taxon>Streptophyta</taxon>
        <taxon>Embryophyta</taxon>
        <taxon>Tracheophyta</taxon>
        <taxon>Spermatophyta</taxon>
        <taxon>Magnoliopsida</taxon>
        <taxon>eudicotyledons</taxon>
        <taxon>Gunneridae</taxon>
        <taxon>Pentapetalae</taxon>
        <taxon>asterids</taxon>
        <taxon>lamiids</taxon>
        <taxon>Lamiales</taxon>
        <taxon>Scrophulariaceae</taxon>
        <taxon>Buddlejeae</taxon>
        <taxon>Buddleja</taxon>
    </lineage>
</organism>
<keyword evidence="8" id="KW-0804">Transcription</keyword>
<gene>
    <name evidence="13" type="ORF">BUALT_Bualt11G0053800</name>
</gene>
<keyword evidence="9" id="KW-0539">Nucleus</keyword>
<name>A0AAV6WZU2_9LAMI</name>
<evidence type="ECO:0000256" key="2">
    <source>
        <dbReference type="ARBA" id="ARBA00004496"/>
    </source>
</evidence>
<keyword evidence="4" id="KW-1017">Isopeptide bond</keyword>
<reference evidence="13" key="1">
    <citation type="submission" date="2019-10" db="EMBL/GenBank/DDBJ databases">
        <authorList>
            <person name="Zhang R."/>
            <person name="Pan Y."/>
            <person name="Wang J."/>
            <person name="Ma R."/>
            <person name="Yu S."/>
        </authorList>
    </citation>
    <scope>NUCLEOTIDE SEQUENCE</scope>
    <source>
        <strain evidence="13">LA-IB0</strain>
        <tissue evidence="13">Leaf</tissue>
    </source>
</reference>
<dbReference type="GO" id="GO:0005737">
    <property type="term" value="C:cytoplasm"/>
    <property type="evidence" value="ECO:0007669"/>
    <property type="project" value="UniProtKB-SubCell"/>
</dbReference>
<feature type="domain" description="Zinc-finger" evidence="12">
    <location>
        <begin position="42"/>
        <end position="141"/>
    </location>
</feature>
<feature type="compositionally biased region" description="Basic and acidic residues" evidence="11">
    <location>
        <begin position="159"/>
        <end position="171"/>
    </location>
</feature>
<evidence type="ECO:0000259" key="12">
    <source>
        <dbReference type="Pfam" id="PF10497"/>
    </source>
</evidence>
<evidence type="ECO:0000256" key="9">
    <source>
        <dbReference type="ARBA" id="ARBA00023242"/>
    </source>
</evidence>
<evidence type="ECO:0000313" key="13">
    <source>
        <dbReference type="EMBL" id="KAG8373717.1"/>
    </source>
</evidence>
<evidence type="ECO:0000256" key="1">
    <source>
        <dbReference type="ARBA" id="ARBA00004123"/>
    </source>
</evidence>
<keyword evidence="5" id="KW-0597">Phosphoprotein</keyword>
<protein>
    <recommendedName>
        <fullName evidence="12">Zinc-finger domain-containing protein</fullName>
    </recommendedName>
</protein>
<sequence length="585" mass="65008">MAVDSGAVTNENVSGKKENVGPSSPPKRNKCPGVRVVGGRIYDSINGKTCHQCRQKTRDFAAACTNQKNNKPCTIKYCHKCLLNRYGEKAEEVAALGDWCCPKCRGICNCSFCMKKRGCQPTGILIKTAKASGFSSVSEMLTKGAEHLNREKVIATPEKGKDCIGDHKTSSEKISQSPDKSKTKAKKTKRDRSAEMMNNATNDEETLEETSGHNDEKKPKKSKKDELENVTVTEKEFVEPFENDKRKEEDSKTAKADLYAEVPLPIGSELKNVCGIDVRAEDVGNALQFLEFCAVFGEASDFNYIDIILHFYEILKVEKGQPELVLQDLLHGRTGLRGKFSLTVQFHIDLLSILQTELGEEDATLSHGNDSWFIALKECLSESESVLTQNGLDCLEKADDYETLDTSQKLRLLNLLCDEVLATEKLRNWMDDQNVKLAEKVKEAKKEVLAAKDKEKSLKQKMKDDIAKAIIASQSALSFAEHEAIVSSIKSEMALANAKVLKSKGIILKNNQTSDAVRTERLFMGDGGHAYWKLNCLGKSDVLHQDVGQGDSLTLDEKWFTIDDEGKEAVEKHISAIKKGKKLRE</sequence>